<feature type="transmembrane region" description="Helical" evidence="6">
    <location>
        <begin position="19"/>
        <end position="37"/>
    </location>
</feature>
<gene>
    <name evidence="8" type="ORF">AWB74_08555</name>
</gene>
<dbReference type="AlphaFoldDB" id="A0A158L5X6"/>
<keyword evidence="2" id="KW-0813">Transport</keyword>
<dbReference type="Pfam" id="PF07690">
    <property type="entry name" value="MFS_1"/>
    <property type="match status" value="1"/>
</dbReference>
<evidence type="ECO:0000256" key="5">
    <source>
        <dbReference type="ARBA" id="ARBA00023136"/>
    </source>
</evidence>
<keyword evidence="5 6" id="KW-0472">Membrane</keyword>
<comment type="caution">
    <text evidence="8">The sequence shown here is derived from an EMBL/GenBank/DDBJ whole genome shotgun (WGS) entry which is preliminary data.</text>
</comment>
<dbReference type="InterPro" id="IPR036259">
    <property type="entry name" value="MFS_trans_sf"/>
</dbReference>
<feature type="transmembrane region" description="Helical" evidence="6">
    <location>
        <begin position="89"/>
        <end position="107"/>
    </location>
</feature>
<feature type="domain" description="Major facilitator superfamily (MFS) profile" evidence="7">
    <location>
        <begin position="23"/>
        <end position="151"/>
    </location>
</feature>
<evidence type="ECO:0000313" key="8">
    <source>
        <dbReference type="EMBL" id="SAL88419.1"/>
    </source>
</evidence>
<keyword evidence="4 6" id="KW-1133">Transmembrane helix</keyword>
<evidence type="ECO:0000256" key="2">
    <source>
        <dbReference type="ARBA" id="ARBA00022448"/>
    </source>
</evidence>
<dbReference type="PANTHER" id="PTHR43791">
    <property type="entry name" value="PERMEASE-RELATED"/>
    <property type="match status" value="1"/>
</dbReference>
<dbReference type="InterPro" id="IPR020846">
    <property type="entry name" value="MFS_dom"/>
</dbReference>
<accession>A0A158L5X6</accession>
<dbReference type="PANTHER" id="PTHR43791:SF36">
    <property type="entry name" value="TRANSPORTER, PUTATIVE (AFU_ORTHOLOGUE AFUA_6G08340)-RELATED"/>
    <property type="match status" value="1"/>
</dbReference>
<evidence type="ECO:0000256" key="3">
    <source>
        <dbReference type="ARBA" id="ARBA00022692"/>
    </source>
</evidence>
<comment type="subcellular location">
    <subcellularLocation>
        <location evidence="1">Membrane</location>
        <topology evidence="1">Multi-pass membrane protein</topology>
    </subcellularLocation>
</comment>
<evidence type="ECO:0000256" key="4">
    <source>
        <dbReference type="ARBA" id="ARBA00022989"/>
    </source>
</evidence>
<evidence type="ECO:0000256" key="6">
    <source>
        <dbReference type="SAM" id="Phobius"/>
    </source>
</evidence>
<name>A0A158L5X6_9BURK</name>
<proteinExistence type="predicted"/>
<dbReference type="GO" id="GO:0016020">
    <property type="term" value="C:membrane"/>
    <property type="evidence" value="ECO:0007669"/>
    <property type="project" value="UniProtKB-SubCell"/>
</dbReference>
<dbReference type="GO" id="GO:0022857">
    <property type="term" value="F:transmembrane transporter activity"/>
    <property type="evidence" value="ECO:0007669"/>
    <property type="project" value="InterPro"/>
</dbReference>
<evidence type="ECO:0000259" key="7">
    <source>
        <dbReference type="PROSITE" id="PS50850"/>
    </source>
</evidence>
<dbReference type="PROSITE" id="PS50850">
    <property type="entry name" value="MFS"/>
    <property type="match status" value="1"/>
</dbReference>
<reference evidence="8" key="1">
    <citation type="submission" date="2016-01" db="EMBL/GenBank/DDBJ databases">
        <authorList>
            <person name="Peeters C."/>
        </authorList>
    </citation>
    <scope>NUCLEOTIDE SEQUENCE [LARGE SCALE GENOMIC DNA]</scope>
    <source>
        <strain evidence="8">LMG 29317</strain>
    </source>
</reference>
<evidence type="ECO:0000313" key="9">
    <source>
        <dbReference type="Proteomes" id="UP000055019"/>
    </source>
</evidence>
<feature type="transmembrane region" description="Helical" evidence="6">
    <location>
        <begin position="113"/>
        <end position="139"/>
    </location>
</feature>
<dbReference type="SUPFAM" id="SSF103473">
    <property type="entry name" value="MFS general substrate transporter"/>
    <property type="match status" value="1"/>
</dbReference>
<keyword evidence="9" id="KW-1185">Reference proteome</keyword>
<dbReference type="EMBL" id="FCOM02000130">
    <property type="protein sequence ID" value="SAL88419.1"/>
    <property type="molecule type" value="Genomic_DNA"/>
</dbReference>
<protein>
    <submittedName>
        <fullName evidence="8">Permease transmembrane protein</fullName>
    </submittedName>
</protein>
<feature type="transmembrane region" description="Helical" evidence="6">
    <location>
        <begin position="57"/>
        <end position="77"/>
    </location>
</feature>
<keyword evidence="3 6" id="KW-0812">Transmembrane</keyword>
<dbReference type="InterPro" id="IPR011701">
    <property type="entry name" value="MFS"/>
</dbReference>
<sequence>MLTDEDAPSASVNAIYRRITWRLIPFLFVCYVAAYLDRINIGFAQIQMRNDLGFSDAVYGLGAGIFFAGYFLFEVPSNLILERIGARKTLIRIMLLWGLTSAGMMFVKSPTTFYIMRFMLGVFEAGFFPGMIFYLTCWYPAERRGRVKSIV</sequence>
<organism evidence="8 9">
    <name type="scientific">Caballeronia arvi</name>
    <dbReference type="NCBI Taxonomy" id="1777135"/>
    <lineage>
        <taxon>Bacteria</taxon>
        <taxon>Pseudomonadati</taxon>
        <taxon>Pseudomonadota</taxon>
        <taxon>Betaproteobacteria</taxon>
        <taxon>Burkholderiales</taxon>
        <taxon>Burkholderiaceae</taxon>
        <taxon>Caballeronia</taxon>
    </lineage>
</organism>
<dbReference type="Proteomes" id="UP000055019">
    <property type="component" value="Unassembled WGS sequence"/>
</dbReference>
<evidence type="ECO:0000256" key="1">
    <source>
        <dbReference type="ARBA" id="ARBA00004141"/>
    </source>
</evidence>
<dbReference type="Gene3D" id="1.20.1250.20">
    <property type="entry name" value="MFS general substrate transporter like domains"/>
    <property type="match status" value="1"/>
</dbReference>